<evidence type="ECO:0000256" key="4">
    <source>
        <dbReference type="ARBA" id="ARBA00022833"/>
    </source>
</evidence>
<evidence type="ECO:0000313" key="8">
    <source>
        <dbReference type="Proteomes" id="UP000318995"/>
    </source>
</evidence>
<feature type="binding site" evidence="6">
    <location>
        <position position="568"/>
    </location>
    <ligand>
        <name>Zn(2+)</name>
        <dbReference type="ChEBI" id="CHEBI:29105"/>
    </ligand>
</feature>
<organism evidence="7 8">
    <name type="scientific">Botrimarina hoheduenensis</name>
    <dbReference type="NCBI Taxonomy" id="2528000"/>
    <lineage>
        <taxon>Bacteria</taxon>
        <taxon>Pseudomonadati</taxon>
        <taxon>Planctomycetota</taxon>
        <taxon>Planctomycetia</taxon>
        <taxon>Pirellulales</taxon>
        <taxon>Lacipirellulaceae</taxon>
        <taxon>Botrimarina</taxon>
    </lineage>
</organism>
<comment type="function">
    <text evidence="6">Part of an energy-coupled inorganic carbon pump.</text>
</comment>
<feature type="binding site" evidence="6">
    <location>
        <position position="388"/>
    </location>
    <ligand>
        <name>Zn(2+)</name>
        <dbReference type="ChEBI" id="CHEBI:29105"/>
    </ligand>
</feature>
<evidence type="ECO:0000256" key="1">
    <source>
        <dbReference type="ARBA" id="ARBA00022448"/>
    </source>
</evidence>
<dbReference type="InterPro" id="IPR018752">
    <property type="entry name" value="DabA"/>
</dbReference>
<comment type="subcellular location">
    <subcellularLocation>
        <location evidence="6">Cell membrane</location>
        <topology evidence="6">Peripheral membrane protein</topology>
    </subcellularLocation>
</comment>
<dbReference type="EMBL" id="SJPH01000001">
    <property type="protein sequence ID" value="TWT48301.1"/>
    <property type="molecule type" value="Genomic_DNA"/>
</dbReference>
<keyword evidence="5 6" id="KW-0472">Membrane</keyword>
<comment type="caution">
    <text evidence="7">The sequence shown here is derived from an EMBL/GenBank/DDBJ whole genome shotgun (WGS) entry which is preliminary data.</text>
</comment>
<dbReference type="AlphaFoldDB" id="A0A5C5WE10"/>
<feature type="binding site" evidence="6">
    <location>
        <position position="583"/>
    </location>
    <ligand>
        <name>Zn(2+)</name>
        <dbReference type="ChEBI" id="CHEBI:29105"/>
    </ligand>
</feature>
<evidence type="ECO:0000256" key="5">
    <source>
        <dbReference type="ARBA" id="ARBA00023136"/>
    </source>
</evidence>
<dbReference type="GO" id="GO:0005886">
    <property type="term" value="C:plasma membrane"/>
    <property type="evidence" value="ECO:0007669"/>
    <property type="project" value="UniProtKB-SubCell"/>
</dbReference>
<dbReference type="Proteomes" id="UP000318995">
    <property type="component" value="Unassembled WGS sequence"/>
</dbReference>
<sequence length="866" mass="94192">MTTMPTTDLVDAHESATQVATSGGTSQLAAEACRAVAATIAPVWPLADYVAVNPYLGLTAKSFVEAREYLREFSDCELLMPVEYYRQRFQEKQFSLDEVESAIHELATNGVAGADILTRALLEQVLIGPALDQGSTDGPKAEAPTRIRSISADYDLHAGTDWTAKINEEIGKHCAAHYDRGQAIWRSPWQDLPLYAAWRSAMRYDRRLQVLGLGGVGPLAESLPSEPEAAIAQLLLASGLPHPTWQAYLLSLAYELPGWSAWTQYQAAWLEGGEARVGDAQGDDLLGLLAIRLAYDAALAKQHAYTMDVSAAYATPSPDTDTDGLAHETTNEVLVRHVLLRANELGYRNRILAQLSASVRATERADQAELSTESAPTGTPKLAQMAFCIDVRSERIRRHLEAANSPIETIGFAGFFGMPFAYQRLGEAASTNQLPVLVAPQFKVEEKVRAASAVQQGVMVDQRDFVRTLRKGWKRFQTAATSAFAFVEATGMLFGLKLLKRVFLSGLGSFESRGDGVPAAQQSRLGPDLEALPSHGLTITRQADLAASLLAGMGLCHDFARLVVFCGHGSQTENNPLEAGLDCGACGGHSGEPNARLAAQLLNRSEVRAELLTRGIELPPHVHFLAGLHNTTTDEIRFFDGDLVPATHLADVEELRLAVATAASRTRLERLPLLSAAKASDVFRRSLDWSEVRPEWGLTGNATFIVAPRSLTAPIDLAGRSFLHSYDHNTDPDGKVLEAILTAPMVVGSWINLQYYASTVDPQHFGSGSKTIHNVVGRFGAFSGNCGDLMTGLPWESIHDGVRYQHDPVRLLSVVAAPRERIAEILSRHRNVEQLALNGWIHLVALDGGKFYELSAGRSWQEVELS</sequence>
<dbReference type="PANTHER" id="PTHR38344:SF1">
    <property type="entry name" value="INORGANIC CARBON TRANSPORTER SUBUNIT DABA-RELATED"/>
    <property type="match status" value="1"/>
</dbReference>
<evidence type="ECO:0000256" key="6">
    <source>
        <dbReference type="HAMAP-Rule" id="MF_01871"/>
    </source>
</evidence>
<feature type="binding site" evidence="6">
    <location>
        <position position="390"/>
    </location>
    <ligand>
        <name>Zn(2+)</name>
        <dbReference type="ChEBI" id="CHEBI:29105"/>
    </ligand>
</feature>
<keyword evidence="4 6" id="KW-0862">Zinc</keyword>
<keyword evidence="1 6" id="KW-0813">Transport</keyword>
<name>A0A5C5WE10_9BACT</name>
<keyword evidence="8" id="KW-1185">Reference proteome</keyword>
<protein>
    <recommendedName>
        <fullName evidence="6">Probable inorganic carbon transporter subunit DabA</fullName>
    </recommendedName>
</protein>
<reference evidence="7 8" key="1">
    <citation type="submission" date="2019-02" db="EMBL/GenBank/DDBJ databases">
        <title>Deep-cultivation of Planctomycetes and their phenomic and genomic characterization uncovers novel biology.</title>
        <authorList>
            <person name="Wiegand S."/>
            <person name="Jogler M."/>
            <person name="Boedeker C."/>
            <person name="Pinto D."/>
            <person name="Vollmers J."/>
            <person name="Rivas-Marin E."/>
            <person name="Kohn T."/>
            <person name="Peeters S.H."/>
            <person name="Heuer A."/>
            <person name="Rast P."/>
            <person name="Oberbeckmann S."/>
            <person name="Bunk B."/>
            <person name="Jeske O."/>
            <person name="Meyerdierks A."/>
            <person name="Storesund J.E."/>
            <person name="Kallscheuer N."/>
            <person name="Luecker S."/>
            <person name="Lage O.M."/>
            <person name="Pohl T."/>
            <person name="Merkel B.J."/>
            <person name="Hornburger P."/>
            <person name="Mueller R.-W."/>
            <person name="Bruemmer F."/>
            <person name="Labrenz M."/>
            <person name="Spormann A.M."/>
            <person name="Op Den Camp H."/>
            <person name="Overmann J."/>
            <person name="Amann R."/>
            <person name="Jetten M.S.M."/>
            <person name="Mascher T."/>
            <person name="Medema M.H."/>
            <person name="Devos D.P."/>
            <person name="Kaster A.-K."/>
            <person name="Ovreas L."/>
            <person name="Rohde M."/>
            <person name="Galperin M.Y."/>
            <person name="Jogler C."/>
        </authorList>
    </citation>
    <scope>NUCLEOTIDE SEQUENCE [LARGE SCALE GENOMIC DNA]</scope>
    <source>
        <strain evidence="7 8">Pla111</strain>
    </source>
</reference>
<comment type="subunit">
    <text evidence="6">Forms a complex with DabB.</text>
</comment>
<gene>
    <name evidence="6" type="primary">dabA</name>
    <name evidence="7" type="ORF">Pla111_00630</name>
</gene>
<evidence type="ECO:0000313" key="7">
    <source>
        <dbReference type="EMBL" id="TWT48301.1"/>
    </source>
</evidence>
<evidence type="ECO:0000256" key="2">
    <source>
        <dbReference type="ARBA" id="ARBA00022475"/>
    </source>
</evidence>
<keyword evidence="2 6" id="KW-1003">Cell membrane</keyword>
<dbReference type="PANTHER" id="PTHR38344">
    <property type="entry name" value="UPF0753 PROTEIN AQ_863"/>
    <property type="match status" value="1"/>
</dbReference>
<comment type="similarity">
    <text evidence="6">Belongs to the inorganic carbon transporter (TC 9.A.2) DabA family.</text>
</comment>
<dbReference type="GO" id="GO:0008270">
    <property type="term" value="F:zinc ion binding"/>
    <property type="evidence" value="ECO:0007669"/>
    <property type="project" value="UniProtKB-UniRule"/>
</dbReference>
<comment type="cofactor">
    <cofactor evidence="6">
        <name>Zn(2+)</name>
        <dbReference type="ChEBI" id="CHEBI:29105"/>
    </cofactor>
</comment>
<proteinExistence type="inferred from homology"/>
<evidence type="ECO:0000256" key="3">
    <source>
        <dbReference type="ARBA" id="ARBA00022723"/>
    </source>
</evidence>
<accession>A0A5C5WE10</accession>
<keyword evidence="3 6" id="KW-0479">Metal-binding</keyword>
<dbReference type="HAMAP" id="MF_01871">
    <property type="entry name" value="DabA"/>
    <property type="match status" value="1"/>
</dbReference>
<dbReference type="Pfam" id="PF10070">
    <property type="entry name" value="DabA"/>
    <property type="match status" value="1"/>
</dbReference>